<dbReference type="eggNOG" id="ENOG502ZG03">
    <property type="taxonomic scope" value="Bacteria"/>
</dbReference>
<keyword evidence="3" id="KW-1185">Reference proteome</keyword>
<dbReference type="Proteomes" id="UP000009223">
    <property type="component" value="Chromosome"/>
</dbReference>
<name>F5YJ90_TREPZ</name>
<keyword evidence="1" id="KW-0812">Transmembrane</keyword>
<evidence type="ECO:0000256" key="1">
    <source>
        <dbReference type="SAM" id="Phobius"/>
    </source>
</evidence>
<evidence type="ECO:0008006" key="4">
    <source>
        <dbReference type="Google" id="ProtNLM"/>
    </source>
</evidence>
<dbReference type="HOGENOM" id="CLU_056949_0_0_12"/>
<dbReference type="EMBL" id="CP001843">
    <property type="protein sequence ID" value="AEF85607.1"/>
    <property type="molecule type" value="Genomic_DNA"/>
</dbReference>
<dbReference type="KEGG" id="tpi:TREPR_0805"/>
<protein>
    <recommendedName>
        <fullName evidence="4">WD40 repeat domain-containing protein</fullName>
    </recommendedName>
</protein>
<dbReference type="SUPFAM" id="SSF50998">
    <property type="entry name" value="Quinoprotein alcohol dehydrogenase-like"/>
    <property type="match status" value="1"/>
</dbReference>
<feature type="transmembrane region" description="Helical" evidence="1">
    <location>
        <begin position="39"/>
        <end position="56"/>
    </location>
</feature>
<dbReference type="InterPro" id="IPR015943">
    <property type="entry name" value="WD40/YVTN_repeat-like_dom_sf"/>
</dbReference>
<dbReference type="InterPro" id="IPR011047">
    <property type="entry name" value="Quinoprotein_ADH-like_sf"/>
</dbReference>
<reference evidence="3" key="1">
    <citation type="submission" date="2009-12" db="EMBL/GenBank/DDBJ databases">
        <title>Complete sequence of Treponema primitia strain ZAS-2.</title>
        <authorList>
            <person name="Tetu S.G."/>
            <person name="Matson E."/>
            <person name="Ren Q."/>
            <person name="Seshadri R."/>
            <person name="Elbourne L."/>
            <person name="Hassan K.A."/>
            <person name="Durkin A."/>
            <person name="Radune D."/>
            <person name="Mohamoud Y."/>
            <person name="Shay R."/>
            <person name="Jin S."/>
            <person name="Zhang X."/>
            <person name="Lucey K."/>
            <person name="Ballor N.R."/>
            <person name="Ottesen E."/>
            <person name="Rosenthal R."/>
            <person name="Allen A."/>
            <person name="Leadbetter J.R."/>
            <person name="Paulsen I.T."/>
        </authorList>
    </citation>
    <scope>NUCLEOTIDE SEQUENCE [LARGE SCALE GENOMIC DNA]</scope>
    <source>
        <strain evidence="3">ATCC BAA-887 / DSM 12427 / ZAS-2</strain>
    </source>
</reference>
<evidence type="ECO:0000313" key="2">
    <source>
        <dbReference type="EMBL" id="AEF85607.1"/>
    </source>
</evidence>
<accession>F5YJ90</accession>
<dbReference type="STRING" id="545694.TREPR_0805"/>
<dbReference type="Gene3D" id="2.130.10.10">
    <property type="entry name" value="YVTN repeat-like/Quinoprotein amine dehydrogenase"/>
    <property type="match status" value="1"/>
</dbReference>
<keyword evidence="1" id="KW-1133">Transmembrane helix</keyword>
<gene>
    <name evidence="2" type="ordered locus">TREPR_0805</name>
</gene>
<reference evidence="2 3" key="2">
    <citation type="journal article" date="2011" name="ISME J.">
        <title>RNA-seq reveals cooperative metabolic interactions between two termite-gut spirochete species in co-culture.</title>
        <authorList>
            <person name="Rosenthal A.Z."/>
            <person name="Matson E.G."/>
            <person name="Eldar A."/>
            <person name="Leadbetter J.R."/>
        </authorList>
    </citation>
    <scope>NUCLEOTIDE SEQUENCE [LARGE SCALE GENOMIC DNA]</scope>
    <source>
        <strain evidence="3">ATCC BAA-887 / DSM 12427 / ZAS-2</strain>
    </source>
</reference>
<organism evidence="2 3">
    <name type="scientific">Treponema primitia (strain ATCC BAA-887 / DSM 12427 / ZAS-2)</name>
    <dbReference type="NCBI Taxonomy" id="545694"/>
    <lineage>
        <taxon>Bacteria</taxon>
        <taxon>Pseudomonadati</taxon>
        <taxon>Spirochaetota</taxon>
        <taxon>Spirochaetia</taxon>
        <taxon>Spirochaetales</taxon>
        <taxon>Treponemataceae</taxon>
        <taxon>Treponema</taxon>
    </lineage>
</organism>
<evidence type="ECO:0000313" key="3">
    <source>
        <dbReference type="Proteomes" id="UP000009223"/>
    </source>
</evidence>
<proteinExistence type="predicted"/>
<dbReference type="AlphaFoldDB" id="F5YJ90"/>
<keyword evidence="1" id="KW-0472">Membrane</keyword>
<sequence>MVFQGGYIPAPPFYSILKGYFRLKSGSDGVFVAKEKRKYWIILGLFIFFVYIFVAAEPIPLETVLLPRWLSSLESDYSTFLGDDTPLSEDYLVPFKLGNRFGYVDTKGQFTINQVMKGTVSLSDEGWSEFEAIPEPVSIRSPAGEELTLIEGGRGYPLFLDGKILLVGEQQNSLSLVNELGELLWTYDFAAPLTSIDAGAGLILTGSLDGTVELLDSSGKRVFFFEPGGSRLSVIAGCRISRDGSRIAIVSGYDDQRFLMLERFGDSYKVAYHEFLEDGFRHAVHIAFVDNDNRVAFERQGGLGIYEVETRRSLKVPLLGTIRALDEMGSHGLLFVITANSGDVSSYSDSPMRGREKTLAAIRLPGVIVMQAPFRSETAFLSRRGQELYVGGGMTLASFELEKR</sequence>